<reference evidence="1" key="1">
    <citation type="submission" date="2018-06" db="EMBL/GenBank/DDBJ databases">
        <authorList>
            <person name="Zhirakovskaya E."/>
        </authorList>
    </citation>
    <scope>NUCLEOTIDE SEQUENCE</scope>
</reference>
<dbReference type="EMBL" id="UOED01000090">
    <property type="protein sequence ID" value="VAV94394.1"/>
    <property type="molecule type" value="Genomic_DNA"/>
</dbReference>
<sequence>MSGRTEINITIDTEFTIAGAFENPDQYRPIAEPAVLCEVDGKEQGLGFLLETFEKYDISASFFIECANYFYFGDEPMRSIVQRIQAMGQDVQLHVHPCWLNFNTDPDIGVFPINDSCAGRSYEELKRIFELCIDIFERWSGKRPEAIRTGSLVADMNLYRVMKDLNIPLASNIALGVFRPVEPELQIYNGRRTINDVLELPVFSYQDMYILGKKHIKSLQITSCSWPEMKYILGQARKHGIKNIVILTHPFEYIKKSDFQYNGLIRNRVNQNRLTELCKFISEHDQDFVATDFGRSCKEWLTLDNITHSPMNVPTPYAIGRKIHNKINDSLRFY</sequence>
<dbReference type="SUPFAM" id="SSF88713">
    <property type="entry name" value="Glycoside hydrolase/deacetylase"/>
    <property type="match status" value="1"/>
</dbReference>
<evidence type="ECO:0000313" key="1">
    <source>
        <dbReference type="EMBL" id="VAV94394.1"/>
    </source>
</evidence>
<organism evidence="1">
    <name type="scientific">hydrothermal vent metagenome</name>
    <dbReference type="NCBI Taxonomy" id="652676"/>
    <lineage>
        <taxon>unclassified sequences</taxon>
        <taxon>metagenomes</taxon>
        <taxon>ecological metagenomes</taxon>
    </lineage>
</organism>
<dbReference type="AlphaFoldDB" id="A0A3B0RLH8"/>
<gene>
    <name evidence="1" type="ORF">MNBD_ALPHA02-1818</name>
</gene>
<dbReference type="GO" id="GO:0005975">
    <property type="term" value="P:carbohydrate metabolic process"/>
    <property type="evidence" value="ECO:0007669"/>
    <property type="project" value="InterPro"/>
</dbReference>
<accession>A0A3B0RLH8</accession>
<proteinExistence type="predicted"/>
<evidence type="ECO:0008006" key="2">
    <source>
        <dbReference type="Google" id="ProtNLM"/>
    </source>
</evidence>
<protein>
    <recommendedName>
        <fullName evidence="2">NodB homology domain-containing protein</fullName>
    </recommendedName>
</protein>
<name>A0A3B0RLH8_9ZZZZ</name>
<dbReference type="InterPro" id="IPR011330">
    <property type="entry name" value="Glyco_hydro/deAcase_b/a-brl"/>
</dbReference>
<dbReference type="Gene3D" id="3.20.20.370">
    <property type="entry name" value="Glycoside hydrolase/deacetylase"/>
    <property type="match status" value="1"/>
</dbReference>